<dbReference type="Proteomes" id="UP000007590">
    <property type="component" value="Chromosome"/>
</dbReference>
<reference evidence="2" key="1">
    <citation type="submission" date="2012-02" db="EMBL/GenBank/DDBJ databases">
        <title>The complete genome of Solitalea canadensis DSM 3403.</title>
        <authorList>
            <consortium name="US DOE Joint Genome Institute (JGI-PGF)"/>
            <person name="Lucas S."/>
            <person name="Copeland A."/>
            <person name="Lapidus A."/>
            <person name="Glavina del Rio T."/>
            <person name="Dalin E."/>
            <person name="Tice H."/>
            <person name="Bruce D."/>
            <person name="Goodwin L."/>
            <person name="Pitluck S."/>
            <person name="Peters L."/>
            <person name="Ovchinnikova G."/>
            <person name="Lu M."/>
            <person name="Kyrpides N."/>
            <person name="Mavromatis K."/>
            <person name="Ivanova N."/>
            <person name="Brettin T."/>
            <person name="Detter J.C."/>
            <person name="Han C."/>
            <person name="Larimer F."/>
            <person name="Land M."/>
            <person name="Hauser L."/>
            <person name="Markowitz V."/>
            <person name="Cheng J.-F."/>
            <person name="Hugenholtz P."/>
            <person name="Woyke T."/>
            <person name="Wu D."/>
            <person name="Spring S."/>
            <person name="Schroeder M."/>
            <person name="Kopitz M."/>
            <person name="Brambilla E."/>
            <person name="Klenk H.-P."/>
            <person name="Eisen J.A."/>
        </authorList>
    </citation>
    <scope>NUCLEOTIDE SEQUENCE</scope>
    <source>
        <strain evidence="2">DSM 3403</strain>
    </source>
</reference>
<dbReference type="EMBL" id="CP003349">
    <property type="protein sequence ID" value="AFD08964.1"/>
    <property type="molecule type" value="Genomic_DNA"/>
</dbReference>
<keyword evidence="1" id="KW-0472">Membrane</keyword>
<organism evidence="2 3">
    <name type="scientific">Solitalea canadensis (strain ATCC 29591 / DSM 3403 / JCM 21819 / LMG 8368 / NBRC 15130 / NCIMB 12057 / USAM 9D)</name>
    <name type="common">Flexibacter canadensis</name>
    <dbReference type="NCBI Taxonomy" id="929556"/>
    <lineage>
        <taxon>Bacteria</taxon>
        <taxon>Pseudomonadati</taxon>
        <taxon>Bacteroidota</taxon>
        <taxon>Sphingobacteriia</taxon>
        <taxon>Sphingobacteriales</taxon>
        <taxon>Sphingobacteriaceae</taxon>
        <taxon>Solitalea</taxon>
    </lineage>
</organism>
<proteinExistence type="predicted"/>
<sequence length="189" mass="22254">MPSKTELEKRYTDYSNEQLLDLLNDRESYTELAVNVATCEVKRRHLSEQDIKDYVATKYRKAELYIEKNIHEELSLFLKSLFYFCWVPILTFPFKLNFQEDGAILKLKQSNFYSFAGFIFCAMGALCIWAFKFQLLSAIAVWIVGMLIALLVDTRFNRDRIVRRFEKIIKSHNAIIKQRSIDQDSSQLP</sequence>
<feature type="transmembrane region" description="Helical" evidence="1">
    <location>
        <begin position="110"/>
        <end position="131"/>
    </location>
</feature>
<evidence type="ECO:0000256" key="1">
    <source>
        <dbReference type="SAM" id="Phobius"/>
    </source>
</evidence>
<keyword evidence="1" id="KW-1133">Transmembrane helix</keyword>
<dbReference type="AlphaFoldDB" id="H8KM42"/>
<protein>
    <submittedName>
        <fullName evidence="2">Uncharacterized protein</fullName>
    </submittedName>
</protein>
<dbReference type="RefSeq" id="WP_014682187.1">
    <property type="nucleotide sequence ID" value="NC_017770.1"/>
</dbReference>
<dbReference type="HOGENOM" id="CLU_1433609_0_0_10"/>
<gene>
    <name evidence="2" type="ordered locus">Solca_3971</name>
</gene>
<keyword evidence="1" id="KW-0812">Transmembrane</keyword>
<name>H8KM42_SOLCM</name>
<dbReference type="KEGG" id="scn:Solca_3971"/>
<accession>H8KM42</accession>
<keyword evidence="3" id="KW-1185">Reference proteome</keyword>
<dbReference type="eggNOG" id="ENOG5033Z47">
    <property type="taxonomic scope" value="Bacteria"/>
</dbReference>
<evidence type="ECO:0000313" key="3">
    <source>
        <dbReference type="Proteomes" id="UP000007590"/>
    </source>
</evidence>
<dbReference type="OrthoDB" id="1377102at2"/>
<feature type="transmembrane region" description="Helical" evidence="1">
    <location>
        <begin position="137"/>
        <end position="156"/>
    </location>
</feature>
<evidence type="ECO:0000313" key="2">
    <source>
        <dbReference type="EMBL" id="AFD08964.1"/>
    </source>
</evidence>